<evidence type="ECO:0000313" key="1">
    <source>
        <dbReference type="EMBL" id="KAI4382855.1"/>
    </source>
</evidence>
<accession>A0ACB9RVC2</accession>
<dbReference type="EMBL" id="CM042882">
    <property type="protein sequence ID" value="KAI4382855.1"/>
    <property type="molecule type" value="Genomic_DNA"/>
</dbReference>
<evidence type="ECO:0000313" key="2">
    <source>
        <dbReference type="Proteomes" id="UP001057402"/>
    </source>
</evidence>
<reference evidence="2" key="1">
    <citation type="journal article" date="2023" name="Front. Plant Sci.">
        <title>Chromosomal-level genome assembly of Melastoma candidum provides insights into trichome evolution.</title>
        <authorList>
            <person name="Zhong Y."/>
            <person name="Wu W."/>
            <person name="Sun C."/>
            <person name="Zou P."/>
            <person name="Liu Y."/>
            <person name="Dai S."/>
            <person name="Zhou R."/>
        </authorList>
    </citation>
    <scope>NUCLEOTIDE SEQUENCE [LARGE SCALE GENOMIC DNA]</scope>
</reference>
<protein>
    <submittedName>
        <fullName evidence="1">Uncharacterized protein</fullName>
    </submittedName>
</protein>
<name>A0ACB9RVC2_9MYRT</name>
<proteinExistence type="predicted"/>
<sequence>MSDSPHLSSRYSLQSLSSNSKSTLGSTVRMPSFSKFMVEDALRNAETIVKKWDLGLSPASYKHVASMFLGSDREESRRFLKSVNLLRQVMHFLVDCNESSSGKLVQAQDLTQIAMRRLEVELHQLLSANKDLIDAESSSGKSNASRRDSERGNSDEEGNGAVADIKAIVECMVSAGYGTECAKIYKLMRKSAVDEGLYQLGIHRYKSSNVRKMSQDERELAIGQWMDSAKVVMHSYFRGERVLCDRLFATSDKIREKCFAEITKEAAINVFRFPELIAECKGSPDGILVLIDLYGMVYDLWPEIEVIFRFESTLEVKLQTLTSLVKLGKSVQAMISAFESTIQKDSSKFLVNGGGIHPLTRSVMTFTGTLTSRSGLLSDILADHPHPDNPKLPESYFEGSNHDDIPVSPVSIRLAWTILVLLCKLDLKAELYKDASLSYLFLANNLHFIVQQVSATNLKYLLGDEWITRHTEKIRQYMFGYESTAWNNVLTMLPLDSMPSDIPYEATAECIRKFNEAFMAEYRKQKSWIVPDGNLRDQIRESLSKKFTSVYEEFREMHFCSNGPSGKEKGQPRMGSDDFGNYLAHLFRGAPVPESSSTGLSSSTSNSTRTILCLPRRNTI</sequence>
<keyword evidence="2" id="KW-1185">Reference proteome</keyword>
<dbReference type="Proteomes" id="UP001057402">
    <property type="component" value="Chromosome 3"/>
</dbReference>
<comment type="caution">
    <text evidence="1">The sequence shown here is derived from an EMBL/GenBank/DDBJ whole genome shotgun (WGS) entry which is preliminary data.</text>
</comment>
<organism evidence="1 2">
    <name type="scientific">Melastoma candidum</name>
    <dbReference type="NCBI Taxonomy" id="119954"/>
    <lineage>
        <taxon>Eukaryota</taxon>
        <taxon>Viridiplantae</taxon>
        <taxon>Streptophyta</taxon>
        <taxon>Embryophyta</taxon>
        <taxon>Tracheophyta</taxon>
        <taxon>Spermatophyta</taxon>
        <taxon>Magnoliopsida</taxon>
        <taxon>eudicotyledons</taxon>
        <taxon>Gunneridae</taxon>
        <taxon>Pentapetalae</taxon>
        <taxon>rosids</taxon>
        <taxon>malvids</taxon>
        <taxon>Myrtales</taxon>
        <taxon>Melastomataceae</taxon>
        <taxon>Melastomatoideae</taxon>
        <taxon>Melastomateae</taxon>
        <taxon>Melastoma</taxon>
    </lineage>
</organism>
<gene>
    <name evidence="1" type="ORF">MLD38_008763</name>
</gene>